<keyword evidence="5" id="KW-1185">Reference proteome</keyword>
<keyword evidence="1" id="KW-0560">Oxidoreductase</keyword>
<dbReference type="RefSeq" id="WP_269015433.1">
    <property type="nucleotide sequence ID" value="NZ_CP113864.1"/>
</dbReference>
<protein>
    <submittedName>
        <fullName evidence="4">Thiamine pyrophosphate-dependent enzyme</fullName>
    </submittedName>
</protein>
<dbReference type="Gene3D" id="3.40.920.10">
    <property type="entry name" value="Pyruvate-ferredoxin oxidoreductase, PFOR, domain III"/>
    <property type="match status" value="1"/>
</dbReference>
<evidence type="ECO:0000256" key="1">
    <source>
        <dbReference type="ARBA" id="ARBA00023002"/>
    </source>
</evidence>
<dbReference type="Pfam" id="PF02775">
    <property type="entry name" value="TPP_enzyme_C"/>
    <property type="match status" value="1"/>
</dbReference>
<dbReference type="InterPro" id="IPR002869">
    <property type="entry name" value="Pyrv_flavodox_OxRed_cen"/>
</dbReference>
<proteinExistence type="predicted"/>
<organism evidence="4 5">
    <name type="scientific">Caldicellulosiruptor naganoensis</name>
    <dbReference type="NCBI Taxonomy" id="29324"/>
    <lineage>
        <taxon>Bacteria</taxon>
        <taxon>Bacillati</taxon>
        <taxon>Bacillota</taxon>
        <taxon>Bacillota incertae sedis</taxon>
        <taxon>Caldicellulosiruptorales</taxon>
        <taxon>Caldicellulosiruptoraceae</taxon>
        <taxon>Caldicellulosiruptor</taxon>
    </lineage>
</organism>
<accession>A0ABY7BIF3</accession>
<reference evidence="4" key="1">
    <citation type="submission" date="2022-12" db="EMBL/GenBank/DDBJ databases">
        <authorList>
            <person name="Bing R.G."/>
            <person name="Willard D.J."/>
            <person name="Manesh M.J.H."/>
            <person name="Laemthong T."/>
            <person name="Crosby J.R."/>
            <person name="Kelly R.M."/>
        </authorList>
    </citation>
    <scope>NUCLEOTIDE SEQUENCE</scope>
    <source>
        <strain evidence="4">DSM 8991</strain>
    </source>
</reference>
<dbReference type="Proteomes" id="UP001164745">
    <property type="component" value="Chromosome"/>
</dbReference>
<dbReference type="InterPro" id="IPR029061">
    <property type="entry name" value="THDP-binding"/>
</dbReference>
<dbReference type="InterPro" id="IPR011766">
    <property type="entry name" value="TPP_enzyme_TPP-bd"/>
</dbReference>
<gene>
    <name evidence="4" type="ORF">OTJ99_001210</name>
</gene>
<dbReference type="EMBL" id="CP113864">
    <property type="protein sequence ID" value="WAM32628.1"/>
    <property type="molecule type" value="Genomic_DNA"/>
</dbReference>
<name>A0ABY7BIF3_9FIRM</name>
<evidence type="ECO:0000313" key="4">
    <source>
        <dbReference type="EMBL" id="WAM32628.1"/>
    </source>
</evidence>
<dbReference type="InterPro" id="IPR052198">
    <property type="entry name" value="IorB_Oxidoreductase"/>
</dbReference>
<dbReference type="PANTHER" id="PTHR43854:SF1">
    <property type="entry name" value="INDOLEPYRUVATE OXIDOREDUCTASE SUBUNIT IORB"/>
    <property type="match status" value="1"/>
</dbReference>
<evidence type="ECO:0000313" key="5">
    <source>
        <dbReference type="Proteomes" id="UP001164745"/>
    </source>
</evidence>
<feature type="domain" description="Thiamine pyrophosphate enzyme TPP-binding" evidence="3">
    <location>
        <begin position="1"/>
        <end position="94"/>
    </location>
</feature>
<evidence type="ECO:0000259" key="3">
    <source>
        <dbReference type="Pfam" id="PF02775"/>
    </source>
</evidence>
<dbReference type="Pfam" id="PF01558">
    <property type="entry name" value="POR"/>
    <property type="match status" value="1"/>
</dbReference>
<dbReference type="InterPro" id="IPR019752">
    <property type="entry name" value="Pyrv/ketoisovalerate_OxRed_cat"/>
</dbReference>
<dbReference type="PANTHER" id="PTHR43854">
    <property type="entry name" value="INDOLEPYRUVATE OXIDOREDUCTASE SUBUNIT IORB"/>
    <property type="match status" value="1"/>
</dbReference>
<sequence>MAHGISKASDNSKKAVAVIGNSTFVPSGITGIIDAGYNKSDIFVLILDNSTTGMTGHQDHPATGYTIRGEETFKLDLLSLCKTIGCSVVEEINPYSINENIVSIKYSDVDKIISELGVKFYKIDIPSLITQIGNPRVQNTIMLGAFSKFIGIEESFFKKAIENNVKPEFATINLKAFEIGRNIDLGEVRI</sequence>
<evidence type="ECO:0000259" key="2">
    <source>
        <dbReference type="Pfam" id="PF01558"/>
    </source>
</evidence>
<dbReference type="SUPFAM" id="SSF53323">
    <property type="entry name" value="Pyruvate-ferredoxin oxidoreductase, PFOR, domain III"/>
    <property type="match status" value="1"/>
</dbReference>
<dbReference type="SUPFAM" id="SSF52518">
    <property type="entry name" value="Thiamin diphosphate-binding fold (THDP-binding)"/>
    <property type="match status" value="1"/>
</dbReference>
<feature type="domain" description="Pyruvate/ketoisovalerate oxidoreductase catalytic" evidence="2">
    <location>
        <begin position="107"/>
        <end position="181"/>
    </location>
</feature>